<proteinExistence type="predicted"/>
<dbReference type="CDD" id="cd23340">
    <property type="entry name" value="beta-trefoil_FSCN_ACP-like"/>
    <property type="match status" value="1"/>
</dbReference>
<protein>
    <recommendedName>
        <fullName evidence="4">Fe2OG dioxygenase domain-containing protein</fullName>
    </recommendedName>
</protein>
<dbReference type="PROSITE" id="PS51471">
    <property type="entry name" value="FE2OG_OXY"/>
    <property type="match status" value="1"/>
</dbReference>
<dbReference type="Pfam" id="PF22932">
    <property type="entry name" value="Ubiq_DUF_assoc"/>
    <property type="match status" value="1"/>
</dbReference>
<keyword evidence="2" id="KW-0560">Oxidoreductase</keyword>
<dbReference type="Pfam" id="PF04601">
    <property type="entry name" value="DUF569"/>
    <property type="match status" value="1"/>
</dbReference>
<keyword evidence="6" id="KW-1185">Reference proteome</keyword>
<dbReference type="InterPro" id="IPR044861">
    <property type="entry name" value="IPNS-like_FE2OG_OXY"/>
</dbReference>
<dbReference type="PANTHER" id="PTHR31205">
    <property type="entry name" value="ACTIN CROSS-LINKING PROTEIN (DUF569)"/>
    <property type="match status" value="1"/>
</dbReference>
<dbReference type="EMBL" id="RWGY01000039">
    <property type="protein sequence ID" value="TVU12432.1"/>
    <property type="molecule type" value="Genomic_DNA"/>
</dbReference>
<dbReference type="Gene3D" id="2.60.120.330">
    <property type="entry name" value="B-lactam Antibiotic, Isopenicillin N Synthase, Chain"/>
    <property type="match status" value="1"/>
</dbReference>
<dbReference type="AlphaFoldDB" id="A0A5J9TM82"/>
<evidence type="ECO:0000313" key="6">
    <source>
        <dbReference type="Proteomes" id="UP000324897"/>
    </source>
</evidence>
<dbReference type="GO" id="GO:0046872">
    <property type="term" value="F:metal ion binding"/>
    <property type="evidence" value="ECO:0007669"/>
    <property type="project" value="UniProtKB-KW"/>
</dbReference>
<evidence type="ECO:0000256" key="2">
    <source>
        <dbReference type="ARBA" id="ARBA00023002"/>
    </source>
</evidence>
<dbReference type="InterPro" id="IPR026992">
    <property type="entry name" value="DIOX_N"/>
</dbReference>
<dbReference type="Proteomes" id="UP000324897">
    <property type="component" value="Chromosome 3"/>
</dbReference>
<dbReference type="InterPro" id="IPR005123">
    <property type="entry name" value="Oxoglu/Fe-dep_dioxygenase_dom"/>
</dbReference>
<accession>A0A5J9TM82</accession>
<comment type="caution">
    <text evidence="5">The sequence shown here is derived from an EMBL/GenBank/DDBJ whole genome shotgun (WGS) entry which is preliminary data.</text>
</comment>
<gene>
    <name evidence="5" type="ORF">EJB05_46076</name>
</gene>
<keyword evidence="3" id="KW-0408">Iron</keyword>
<keyword evidence="1" id="KW-0479">Metal-binding</keyword>
<dbReference type="Gramene" id="TVU12432">
    <property type="protein sequence ID" value="TVU12432"/>
    <property type="gene ID" value="EJB05_46076"/>
</dbReference>
<dbReference type="OrthoDB" id="288590at2759"/>
<evidence type="ECO:0000313" key="5">
    <source>
        <dbReference type="EMBL" id="TVU12432.1"/>
    </source>
</evidence>
<dbReference type="PANTHER" id="PTHR31205:SF86">
    <property type="entry name" value="DUF569 DOMAIN-CONTAINING PROTEIN"/>
    <property type="match status" value="1"/>
</dbReference>
<sequence length="793" mass="87906">MELFADGHHVRLRSRVHGKYLHADEDGLGVSLRSLRESPNAVWQVHRVERDGGTCVLLHGAAYGSYLAATGYAAPPGHLGQRVVQGVYDDPGDDAIVWRAVRTGGEGNYVFLRHISYRLLRANGRYQVWHNGVSVDHYDNESSMMHWSVESVPPHPVLPQLPAPTHDVLLPSGGFMGLFRRRIESMPAERAIRYVRADANGIFNDQAWETFEFHGRSVFTLRQELATLVGETVFFFNILVCAKAGRYARLTPLFTDLPRSAQPMDIVVLTAGSPAVDQLRYPNNSTSDLCHLAANCGRKSVSLPLTNSPKSSAAAPMETAAPPRVQALADAGVPHLPAQYVQPPEHRPAPSSSSHRAAALSVPVVDLSSASAAGAVRAACADWGAFHVVGHGVPVELLDAMREAGLAFFCSPMEDKLRFACDPTRGAATEGYGSRMLANDDSVLDWRDYFDHHTLPESRRNPSHWPDFVPGYRDTVVKYSDSMKNLAQRLLRIISESLNLPSSYIEEAVGEVYQNITISYYSPCPQPDLALGLQSHSDMGAITLLIQDDVGGLEVMKDGMWIPVPSLPDGILVILADQTEIITNGIYKSSVHRAIVNAERARLSVATFYDPSKARKICTAPLLVSKDEPQKYRDVVYGDYVSSWYTKGPEGKRNIDALLIQQEPFLGMNLESAREFQLPNDRCRFLTTSLSCFSLSRQAAVVAQSRVEQKWKWWWCWVCMLLGLAQDGNTSLLTLLLSCITNGQKTHLIQKKKIKCIVKTQKEKFKYTMKSEWPMEEVEASSTTAQLGLDLLY</sequence>
<dbReference type="Pfam" id="PF03171">
    <property type="entry name" value="2OG-FeII_Oxy"/>
    <property type="match status" value="1"/>
</dbReference>
<dbReference type="SUPFAM" id="SSF51197">
    <property type="entry name" value="Clavaminate synthase-like"/>
    <property type="match status" value="1"/>
</dbReference>
<dbReference type="InterPro" id="IPR008999">
    <property type="entry name" value="Actin-crosslinking"/>
</dbReference>
<dbReference type="SUPFAM" id="SSF50405">
    <property type="entry name" value="Actin-crosslinking proteins"/>
    <property type="match status" value="1"/>
</dbReference>
<reference evidence="5 6" key="1">
    <citation type="journal article" date="2019" name="Sci. Rep.">
        <title>A high-quality genome of Eragrostis curvula grass provides insights into Poaceae evolution and supports new strategies to enhance forage quality.</title>
        <authorList>
            <person name="Carballo J."/>
            <person name="Santos B.A.C.M."/>
            <person name="Zappacosta D."/>
            <person name="Garbus I."/>
            <person name="Selva J.P."/>
            <person name="Gallo C.A."/>
            <person name="Diaz A."/>
            <person name="Albertini E."/>
            <person name="Caccamo M."/>
            <person name="Echenique V."/>
        </authorList>
    </citation>
    <scope>NUCLEOTIDE SEQUENCE [LARGE SCALE GENOMIC DNA]</scope>
    <source>
        <strain evidence="6">cv. Victoria</strain>
        <tissue evidence="5">Leaf</tissue>
    </source>
</reference>
<evidence type="ECO:0000256" key="3">
    <source>
        <dbReference type="ARBA" id="ARBA00023004"/>
    </source>
</evidence>
<organism evidence="5 6">
    <name type="scientific">Eragrostis curvula</name>
    <name type="common">weeping love grass</name>
    <dbReference type="NCBI Taxonomy" id="38414"/>
    <lineage>
        <taxon>Eukaryota</taxon>
        <taxon>Viridiplantae</taxon>
        <taxon>Streptophyta</taxon>
        <taxon>Embryophyta</taxon>
        <taxon>Tracheophyta</taxon>
        <taxon>Spermatophyta</taxon>
        <taxon>Magnoliopsida</taxon>
        <taxon>Liliopsida</taxon>
        <taxon>Poales</taxon>
        <taxon>Poaceae</taxon>
        <taxon>PACMAD clade</taxon>
        <taxon>Chloridoideae</taxon>
        <taxon>Eragrostideae</taxon>
        <taxon>Eragrostidinae</taxon>
        <taxon>Eragrostis</taxon>
    </lineage>
</organism>
<dbReference type="InterPro" id="IPR054726">
    <property type="entry name" value="Ubiq_DUF569-assoc"/>
</dbReference>
<feature type="domain" description="Fe2OG dioxygenase" evidence="4">
    <location>
        <begin position="511"/>
        <end position="611"/>
    </location>
</feature>
<evidence type="ECO:0000256" key="1">
    <source>
        <dbReference type="ARBA" id="ARBA00022723"/>
    </source>
</evidence>
<dbReference type="Pfam" id="PF14226">
    <property type="entry name" value="DIOX_N"/>
    <property type="match status" value="1"/>
</dbReference>
<dbReference type="FunFam" id="2.60.120.330:FF:000034">
    <property type="entry name" value="2-oxoglutarate (2OG) and Fe(II)-dependent oxygenase superfamily protein"/>
    <property type="match status" value="1"/>
</dbReference>
<dbReference type="GO" id="GO:0016491">
    <property type="term" value="F:oxidoreductase activity"/>
    <property type="evidence" value="ECO:0007669"/>
    <property type="project" value="UniProtKB-KW"/>
</dbReference>
<dbReference type="InterPro" id="IPR007679">
    <property type="entry name" value="DUF569"/>
</dbReference>
<evidence type="ECO:0000259" key="4">
    <source>
        <dbReference type="PROSITE" id="PS51471"/>
    </source>
</evidence>
<dbReference type="InterPro" id="IPR027443">
    <property type="entry name" value="IPNS-like_sf"/>
</dbReference>
<name>A0A5J9TM82_9POAL</name>